<sequence length="43" mass="5107">MQRTKICTNYKLVQMLLKCKQKAKEDRVEVVENDLEMLISHKA</sequence>
<organism evidence="1 2">
    <name type="scientific">Nelumbo nucifera</name>
    <name type="common">Sacred lotus</name>
    <dbReference type="NCBI Taxonomy" id="4432"/>
    <lineage>
        <taxon>Eukaryota</taxon>
        <taxon>Viridiplantae</taxon>
        <taxon>Streptophyta</taxon>
        <taxon>Embryophyta</taxon>
        <taxon>Tracheophyta</taxon>
        <taxon>Spermatophyta</taxon>
        <taxon>Magnoliopsida</taxon>
        <taxon>Proteales</taxon>
        <taxon>Nelumbonaceae</taxon>
        <taxon>Nelumbo</taxon>
    </lineage>
</organism>
<evidence type="ECO:0000313" key="2">
    <source>
        <dbReference type="Proteomes" id="UP000607653"/>
    </source>
</evidence>
<dbReference type="Proteomes" id="UP000607653">
    <property type="component" value="Unassembled WGS sequence"/>
</dbReference>
<proteinExistence type="predicted"/>
<name>A0A822ZST4_NELNU</name>
<accession>A0A822ZST4</accession>
<reference evidence="1 2" key="1">
    <citation type="journal article" date="2020" name="Mol. Biol. Evol.">
        <title>Distinct Expression and Methylation Patterns for Genes with Different Fates following a Single Whole-Genome Duplication in Flowering Plants.</title>
        <authorList>
            <person name="Shi T."/>
            <person name="Rahmani R.S."/>
            <person name="Gugger P.F."/>
            <person name="Wang M."/>
            <person name="Li H."/>
            <person name="Zhang Y."/>
            <person name="Li Z."/>
            <person name="Wang Q."/>
            <person name="Van de Peer Y."/>
            <person name="Marchal K."/>
            <person name="Chen J."/>
        </authorList>
    </citation>
    <scope>NUCLEOTIDE SEQUENCE [LARGE SCALE GENOMIC DNA]</scope>
    <source>
        <tissue evidence="1">Leaf</tissue>
    </source>
</reference>
<gene>
    <name evidence="1" type="ORF">HUJ06_003148</name>
</gene>
<dbReference type="AlphaFoldDB" id="A0A822ZST4"/>
<evidence type="ECO:0000313" key="1">
    <source>
        <dbReference type="EMBL" id="DAD44918.1"/>
    </source>
</evidence>
<protein>
    <submittedName>
        <fullName evidence="1">Uncharacterized protein</fullName>
    </submittedName>
</protein>
<keyword evidence="2" id="KW-1185">Reference proteome</keyword>
<dbReference type="EMBL" id="DUZY01000007">
    <property type="protein sequence ID" value="DAD44918.1"/>
    <property type="molecule type" value="Genomic_DNA"/>
</dbReference>
<comment type="caution">
    <text evidence="1">The sequence shown here is derived from an EMBL/GenBank/DDBJ whole genome shotgun (WGS) entry which is preliminary data.</text>
</comment>